<feature type="region of interest" description="Disordered" evidence="10">
    <location>
        <begin position="384"/>
        <end position="418"/>
    </location>
</feature>
<dbReference type="STRING" id="1858805.M5FZ87"/>
<keyword evidence="8" id="KW-0687">Ribonucleoprotein</keyword>
<dbReference type="GO" id="GO:0005730">
    <property type="term" value="C:nucleolus"/>
    <property type="evidence" value="ECO:0007669"/>
    <property type="project" value="UniProtKB-SubCell"/>
</dbReference>
<accession>M5FZ87</accession>
<feature type="compositionally biased region" description="Basic residues" evidence="10">
    <location>
        <begin position="292"/>
        <end position="301"/>
    </location>
</feature>
<evidence type="ECO:0000256" key="3">
    <source>
        <dbReference type="ARBA" id="ARBA00009352"/>
    </source>
</evidence>
<evidence type="ECO:0000256" key="9">
    <source>
        <dbReference type="ARBA" id="ARBA00029498"/>
    </source>
</evidence>
<keyword evidence="4" id="KW-0963">Cytoplasm</keyword>
<feature type="compositionally biased region" description="Polar residues" evidence="10">
    <location>
        <begin position="389"/>
        <end position="402"/>
    </location>
</feature>
<keyword evidence="5" id="KW-0694">RNA-binding</keyword>
<feature type="region of interest" description="Disordered" evidence="10">
    <location>
        <begin position="570"/>
        <end position="613"/>
    </location>
</feature>
<feature type="region of interest" description="Disordered" evidence="10">
    <location>
        <begin position="276"/>
        <end position="301"/>
    </location>
</feature>
<evidence type="ECO:0000256" key="4">
    <source>
        <dbReference type="ARBA" id="ARBA00022490"/>
    </source>
</evidence>
<dbReference type="InterPro" id="IPR026258">
    <property type="entry name" value="SRP68"/>
</dbReference>
<dbReference type="HOGENOM" id="CLU_018649_0_1_1"/>
<dbReference type="Gene3D" id="1.10.3450.40">
    <property type="entry name" value="Signal recognition particle, SRP68 subunit, RNA-binding domain"/>
    <property type="match status" value="1"/>
</dbReference>
<feature type="compositionally biased region" description="Basic and acidic residues" evidence="10">
    <location>
        <begin position="408"/>
        <end position="418"/>
    </location>
</feature>
<comment type="similarity">
    <text evidence="3">Belongs to the SRP68 family.</text>
</comment>
<evidence type="ECO:0000313" key="11">
    <source>
        <dbReference type="EMBL" id="EJT98886.1"/>
    </source>
</evidence>
<gene>
    <name evidence="11" type="ORF">DACRYDRAFT_118202</name>
</gene>
<organism evidence="11 12">
    <name type="scientific">Dacryopinax primogenitus (strain DJM 731)</name>
    <name type="common">Brown rot fungus</name>
    <dbReference type="NCBI Taxonomy" id="1858805"/>
    <lineage>
        <taxon>Eukaryota</taxon>
        <taxon>Fungi</taxon>
        <taxon>Dikarya</taxon>
        <taxon>Basidiomycota</taxon>
        <taxon>Agaricomycotina</taxon>
        <taxon>Dacrymycetes</taxon>
        <taxon>Dacrymycetales</taxon>
        <taxon>Dacrymycetaceae</taxon>
        <taxon>Dacryopinax</taxon>
    </lineage>
</organism>
<proteinExistence type="inferred from homology"/>
<dbReference type="PANTHER" id="PTHR12860:SF0">
    <property type="entry name" value="SIGNAL RECOGNITION PARTICLE SUBUNIT SRP68"/>
    <property type="match status" value="1"/>
</dbReference>
<feature type="compositionally biased region" description="Basic and acidic residues" evidence="10">
    <location>
        <begin position="589"/>
        <end position="610"/>
    </location>
</feature>
<dbReference type="GO" id="GO:0030942">
    <property type="term" value="F:endoplasmic reticulum signal peptide binding"/>
    <property type="evidence" value="ECO:0007669"/>
    <property type="project" value="InterPro"/>
</dbReference>
<dbReference type="GO" id="GO:0005047">
    <property type="term" value="F:signal recognition particle binding"/>
    <property type="evidence" value="ECO:0007669"/>
    <property type="project" value="InterPro"/>
</dbReference>
<dbReference type="GO" id="GO:0005786">
    <property type="term" value="C:signal recognition particle, endoplasmic reticulum targeting"/>
    <property type="evidence" value="ECO:0007669"/>
    <property type="project" value="UniProtKB-KW"/>
</dbReference>
<keyword evidence="12" id="KW-1185">Reference proteome</keyword>
<dbReference type="InterPro" id="IPR038253">
    <property type="entry name" value="SRP68_N_sf"/>
</dbReference>
<name>M5FZ87_DACPD</name>
<dbReference type="CDD" id="cd15481">
    <property type="entry name" value="SRP68-RBD"/>
    <property type="match status" value="1"/>
</dbReference>
<sequence>MSELNVRPLSVVQQERAAFGLRSYDYARYRKHCTSKLHRLRQNLHVTHGKGKEYKKAAPIGVDKAQDGHILIYLFEAERAFSHAQELLNIPSEKHHAIARFRRSISHASGMLPYLSRLPTLSQAELAAYILMLRARFAIARRDDGVYNLALVQLASARALLTALSEAASSSRDVALYTSFLDTLAPEVRFLAHELGHPRAWDIPAVCADVQRSESAAAWPGFEDLLKALEQEKSKKGKGELHALVWEGKELQVREPELVELLIRVQAAQLALDTHAAEAAKPKQTEAASEGKKKRSKGKRKHSLLPAYDALLNALAEAEDLSRRLAEAQALGQQQSALAAPSTPGSGEGKEGDVRFLHAFVTYRLLASRIERDLLLVKMLENPPKRFTKPSTTDKAALSKTSGPAKDNTTKEQSTEPDDRTCLAIIRNLDSVLQSLEQMRELAVVQESLVVGEGIEGRIAFTRAKRIEYLARLYGSQTQYAEALALLERGHFYLRTLSPSLSSTKPSPAELAFYPLPSLLIQTLTQGIEQLQLKLKKEWYAATHKKPVFYDIAFNYIDQPLERIRARAGLAPEQSQQVTSPVAGAKGTKPAEVEKRQQVEHEEVKEEVKPQHPSGWSGYLGGWWGKR</sequence>
<dbReference type="RefSeq" id="XP_040625784.1">
    <property type="nucleotide sequence ID" value="XM_040770542.1"/>
</dbReference>
<dbReference type="Pfam" id="PF16969">
    <property type="entry name" value="SRP68"/>
    <property type="match status" value="1"/>
</dbReference>
<dbReference type="GO" id="GO:0006614">
    <property type="term" value="P:SRP-dependent cotranslational protein targeting to membrane"/>
    <property type="evidence" value="ECO:0007669"/>
    <property type="project" value="InterPro"/>
</dbReference>
<keyword evidence="6" id="KW-0733">Signal recognition particle</keyword>
<evidence type="ECO:0000256" key="10">
    <source>
        <dbReference type="SAM" id="MobiDB-lite"/>
    </source>
</evidence>
<evidence type="ECO:0000256" key="8">
    <source>
        <dbReference type="ARBA" id="ARBA00023274"/>
    </source>
</evidence>
<reference evidence="11 12" key="1">
    <citation type="journal article" date="2012" name="Science">
        <title>The Paleozoic origin of enzymatic lignin decomposition reconstructed from 31 fungal genomes.</title>
        <authorList>
            <person name="Floudas D."/>
            <person name="Binder M."/>
            <person name="Riley R."/>
            <person name="Barry K."/>
            <person name="Blanchette R.A."/>
            <person name="Henrissat B."/>
            <person name="Martinez A.T."/>
            <person name="Otillar R."/>
            <person name="Spatafora J.W."/>
            <person name="Yadav J.S."/>
            <person name="Aerts A."/>
            <person name="Benoit I."/>
            <person name="Boyd A."/>
            <person name="Carlson A."/>
            <person name="Copeland A."/>
            <person name="Coutinho P.M."/>
            <person name="de Vries R.P."/>
            <person name="Ferreira P."/>
            <person name="Findley K."/>
            <person name="Foster B."/>
            <person name="Gaskell J."/>
            <person name="Glotzer D."/>
            <person name="Gorecki P."/>
            <person name="Heitman J."/>
            <person name="Hesse C."/>
            <person name="Hori C."/>
            <person name="Igarashi K."/>
            <person name="Jurgens J.A."/>
            <person name="Kallen N."/>
            <person name="Kersten P."/>
            <person name="Kohler A."/>
            <person name="Kuees U."/>
            <person name="Kumar T.K.A."/>
            <person name="Kuo A."/>
            <person name="LaButti K."/>
            <person name="Larrondo L.F."/>
            <person name="Lindquist E."/>
            <person name="Ling A."/>
            <person name="Lombard V."/>
            <person name="Lucas S."/>
            <person name="Lundell T."/>
            <person name="Martin R."/>
            <person name="McLaughlin D.J."/>
            <person name="Morgenstern I."/>
            <person name="Morin E."/>
            <person name="Murat C."/>
            <person name="Nagy L.G."/>
            <person name="Nolan M."/>
            <person name="Ohm R.A."/>
            <person name="Patyshakuliyeva A."/>
            <person name="Rokas A."/>
            <person name="Ruiz-Duenas F.J."/>
            <person name="Sabat G."/>
            <person name="Salamov A."/>
            <person name="Samejima M."/>
            <person name="Schmutz J."/>
            <person name="Slot J.C."/>
            <person name="St John F."/>
            <person name="Stenlid J."/>
            <person name="Sun H."/>
            <person name="Sun S."/>
            <person name="Syed K."/>
            <person name="Tsang A."/>
            <person name="Wiebenga A."/>
            <person name="Young D."/>
            <person name="Pisabarro A."/>
            <person name="Eastwood D.C."/>
            <person name="Martin F."/>
            <person name="Cullen D."/>
            <person name="Grigoriev I.V."/>
            <person name="Hibbett D.S."/>
        </authorList>
    </citation>
    <scope>NUCLEOTIDE SEQUENCE [LARGE SCALE GENOMIC DNA]</scope>
    <source>
        <strain evidence="11 12">DJM-731 SS1</strain>
    </source>
</reference>
<dbReference type="OrthoDB" id="10255118at2759"/>
<keyword evidence="7" id="KW-0539">Nucleus</keyword>
<protein>
    <recommendedName>
        <fullName evidence="9">Signal recognition particle subunit SRP68</fullName>
    </recommendedName>
</protein>
<dbReference type="EMBL" id="JH795871">
    <property type="protein sequence ID" value="EJT98886.1"/>
    <property type="molecule type" value="Genomic_DNA"/>
</dbReference>
<dbReference type="GeneID" id="63685604"/>
<evidence type="ECO:0000256" key="1">
    <source>
        <dbReference type="ARBA" id="ARBA00004496"/>
    </source>
</evidence>
<evidence type="ECO:0000256" key="7">
    <source>
        <dbReference type="ARBA" id="ARBA00023242"/>
    </source>
</evidence>
<evidence type="ECO:0000256" key="2">
    <source>
        <dbReference type="ARBA" id="ARBA00004604"/>
    </source>
</evidence>
<evidence type="ECO:0000256" key="6">
    <source>
        <dbReference type="ARBA" id="ARBA00023135"/>
    </source>
</evidence>
<dbReference type="Proteomes" id="UP000030653">
    <property type="component" value="Unassembled WGS sequence"/>
</dbReference>
<dbReference type="GO" id="GO:0008312">
    <property type="term" value="F:7S RNA binding"/>
    <property type="evidence" value="ECO:0007669"/>
    <property type="project" value="InterPro"/>
</dbReference>
<dbReference type="OMA" id="DRIANEH"/>
<evidence type="ECO:0000313" key="12">
    <source>
        <dbReference type="Proteomes" id="UP000030653"/>
    </source>
</evidence>
<dbReference type="AlphaFoldDB" id="M5FZ87"/>
<dbReference type="InterPro" id="IPR034652">
    <property type="entry name" value="SRP68-RBD"/>
</dbReference>
<dbReference type="PANTHER" id="PTHR12860">
    <property type="entry name" value="SIGNAL RECOGNITION PARTICLE 68 KDA PROTEIN"/>
    <property type="match status" value="1"/>
</dbReference>
<evidence type="ECO:0000256" key="5">
    <source>
        <dbReference type="ARBA" id="ARBA00022884"/>
    </source>
</evidence>
<comment type="subcellular location">
    <subcellularLocation>
        <location evidence="1">Cytoplasm</location>
    </subcellularLocation>
    <subcellularLocation>
        <location evidence="2">Nucleus</location>
        <location evidence="2">Nucleolus</location>
    </subcellularLocation>
</comment>